<organism evidence="1 2">
    <name type="scientific">Candida albicans P78048</name>
    <dbReference type="NCBI Taxonomy" id="1094989"/>
    <lineage>
        <taxon>Eukaryota</taxon>
        <taxon>Fungi</taxon>
        <taxon>Dikarya</taxon>
        <taxon>Ascomycota</taxon>
        <taxon>Saccharomycotina</taxon>
        <taxon>Pichiomycetes</taxon>
        <taxon>Debaryomycetaceae</taxon>
        <taxon>Candida/Lodderomyces clade</taxon>
        <taxon>Candida</taxon>
    </lineage>
</organism>
<sequence length="104" mass="12234">MNYVLRIMCYGNMYTHFYISKVIYVNSLLRPFFEGGFYIVQFCLYGTKNYKAVLTPPIVFFCLSCTHSRIQTNHFCNPGQRKSYISQGNMIIMELRINLKGCRC</sequence>
<gene>
    <name evidence="1" type="ORF">MG3_05820</name>
</gene>
<protein>
    <submittedName>
        <fullName evidence="1">Uncharacterized protein</fullName>
    </submittedName>
</protein>
<accession>A0AB34PJM4</accession>
<dbReference type="AlphaFoldDB" id="A0AB34PJM4"/>
<dbReference type="EMBL" id="AJIX01000048">
    <property type="protein sequence ID" value="KGR03412.1"/>
    <property type="molecule type" value="Genomic_DNA"/>
</dbReference>
<proteinExistence type="predicted"/>
<reference evidence="1 2" key="1">
    <citation type="submission" date="2013-12" db="EMBL/GenBank/DDBJ databases">
        <title>The Genome Sequence of Candida albicans P78048.</title>
        <authorList>
            <consortium name="The Broad Institute Genome Sequencing Platform"/>
            <consortium name="The Broad Institute Genome Sequencing Center for Infectious Disease"/>
            <person name="Cuomo C."/>
            <person name="Bennett R."/>
            <person name="Hirakawa M."/>
            <person name="Noverr M."/>
            <person name="Mitchell A."/>
            <person name="Young S.K."/>
            <person name="Zeng Q."/>
            <person name="Gargeya S."/>
            <person name="Fitzgerald M."/>
            <person name="Abouelleil A."/>
            <person name="Alvarado L."/>
            <person name="Berlin A.M."/>
            <person name="Chapman S.B."/>
            <person name="Dewar J."/>
            <person name="Goldberg J."/>
            <person name="Griggs A."/>
            <person name="Gujja S."/>
            <person name="Hansen M."/>
            <person name="Howarth C."/>
            <person name="Imamovic A."/>
            <person name="Larimer J."/>
            <person name="McCowan C."/>
            <person name="Murphy C."/>
            <person name="Pearson M."/>
            <person name="Priest M."/>
            <person name="Roberts A."/>
            <person name="Saif S."/>
            <person name="Shea T."/>
            <person name="Sykes S."/>
            <person name="Wortman J."/>
            <person name="Nusbaum C."/>
            <person name="Birren B."/>
        </authorList>
    </citation>
    <scope>NUCLEOTIDE SEQUENCE [LARGE SCALE GENOMIC DNA]</scope>
    <source>
        <strain evidence="1 2">P78048</strain>
    </source>
</reference>
<name>A0AB34PJM4_CANAX</name>
<evidence type="ECO:0000313" key="1">
    <source>
        <dbReference type="EMBL" id="KGR03412.1"/>
    </source>
</evidence>
<evidence type="ECO:0000313" key="2">
    <source>
        <dbReference type="Proteomes" id="UP000030161"/>
    </source>
</evidence>
<dbReference type="Proteomes" id="UP000030161">
    <property type="component" value="Unassembled WGS sequence"/>
</dbReference>
<comment type="caution">
    <text evidence="1">The sequence shown here is derived from an EMBL/GenBank/DDBJ whole genome shotgun (WGS) entry which is preliminary data.</text>
</comment>